<gene>
    <name evidence="1" type="ORF">DCAF_LOCUS12058</name>
</gene>
<evidence type="ECO:0000313" key="2">
    <source>
        <dbReference type="Proteomes" id="UP001314170"/>
    </source>
</evidence>
<evidence type="ECO:0000313" key="1">
    <source>
        <dbReference type="EMBL" id="CAK7337031.1"/>
    </source>
</evidence>
<dbReference type="AlphaFoldDB" id="A0AAV1RKQ6"/>
<comment type="caution">
    <text evidence="1">The sequence shown here is derived from an EMBL/GenBank/DDBJ whole genome shotgun (WGS) entry which is preliminary data.</text>
</comment>
<reference evidence="1 2" key="1">
    <citation type="submission" date="2024-01" db="EMBL/GenBank/DDBJ databases">
        <authorList>
            <person name="Waweru B."/>
        </authorList>
    </citation>
    <scope>NUCLEOTIDE SEQUENCE [LARGE SCALE GENOMIC DNA]</scope>
</reference>
<sequence>MARDHATEQGKGSLTHDTFELLEQQVDNLRRKHQVAALEQQQAALAMVKPDEQQRMFEQFQFFLGEDQPISTLHQLAPLPLQFQPFLQSGAWNFAGLIWPRRDDVGQDMIEPLPDFEPLLAIYHEGFLCRLQQRHFLNLRGSEISTE</sequence>
<dbReference type="EMBL" id="CAWUPB010001010">
    <property type="protein sequence ID" value="CAK7337031.1"/>
    <property type="molecule type" value="Genomic_DNA"/>
</dbReference>
<name>A0AAV1RKQ6_9ROSI</name>
<organism evidence="1 2">
    <name type="scientific">Dovyalis caffra</name>
    <dbReference type="NCBI Taxonomy" id="77055"/>
    <lineage>
        <taxon>Eukaryota</taxon>
        <taxon>Viridiplantae</taxon>
        <taxon>Streptophyta</taxon>
        <taxon>Embryophyta</taxon>
        <taxon>Tracheophyta</taxon>
        <taxon>Spermatophyta</taxon>
        <taxon>Magnoliopsida</taxon>
        <taxon>eudicotyledons</taxon>
        <taxon>Gunneridae</taxon>
        <taxon>Pentapetalae</taxon>
        <taxon>rosids</taxon>
        <taxon>fabids</taxon>
        <taxon>Malpighiales</taxon>
        <taxon>Salicaceae</taxon>
        <taxon>Flacourtieae</taxon>
        <taxon>Dovyalis</taxon>
    </lineage>
</organism>
<keyword evidence="2" id="KW-1185">Reference proteome</keyword>
<accession>A0AAV1RKQ6</accession>
<dbReference type="Proteomes" id="UP001314170">
    <property type="component" value="Unassembled WGS sequence"/>
</dbReference>
<proteinExistence type="predicted"/>
<protein>
    <submittedName>
        <fullName evidence="1">Uncharacterized protein</fullName>
    </submittedName>
</protein>